<dbReference type="InterPro" id="IPR036038">
    <property type="entry name" value="Aminotransferase-like"/>
</dbReference>
<organism evidence="1 2">
    <name type="scientific">Chryseosolibacter indicus</name>
    <dbReference type="NCBI Taxonomy" id="2782351"/>
    <lineage>
        <taxon>Bacteria</taxon>
        <taxon>Pseudomonadati</taxon>
        <taxon>Bacteroidota</taxon>
        <taxon>Cytophagia</taxon>
        <taxon>Cytophagales</taxon>
        <taxon>Chryseotaleaceae</taxon>
        <taxon>Chryseosolibacter</taxon>
    </lineage>
</organism>
<name>A0ABS5VQ34_9BACT</name>
<dbReference type="Gene3D" id="3.20.10.10">
    <property type="entry name" value="D-amino Acid Aminotransferase, subunit A, domain 2"/>
    <property type="match status" value="1"/>
</dbReference>
<dbReference type="InterPro" id="IPR043132">
    <property type="entry name" value="BCAT-like_C"/>
</dbReference>
<dbReference type="Pfam" id="PF01063">
    <property type="entry name" value="Aminotran_4"/>
    <property type="match status" value="1"/>
</dbReference>
<dbReference type="SUPFAM" id="SSF56752">
    <property type="entry name" value="D-aminoacid aminotransferase-like PLP-dependent enzymes"/>
    <property type="match status" value="1"/>
</dbReference>
<accession>A0ABS5VQ34</accession>
<keyword evidence="1" id="KW-0808">Transferase</keyword>
<protein>
    <submittedName>
        <fullName evidence="1">Aminotransferase class IV</fullName>
    </submittedName>
</protein>
<dbReference type="InterPro" id="IPR001544">
    <property type="entry name" value="Aminotrans_IV"/>
</dbReference>
<keyword evidence="2" id="KW-1185">Reference proteome</keyword>
<gene>
    <name evidence="1" type="ORF">KK060_07570</name>
</gene>
<dbReference type="Gene3D" id="3.30.470.10">
    <property type="match status" value="1"/>
</dbReference>
<dbReference type="GO" id="GO:0008483">
    <property type="term" value="F:transaminase activity"/>
    <property type="evidence" value="ECO:0007669"/>
    <property type="project" value="UniProtKB-KW"/>
</dbReference>
<keyword evidence="1" id="KW-0032">Aminotransferase</keyword>
<proteinExistence type="predicted"/>
<dbReference type="Proteomes" id="UP000772618">
    <property type="component" value="Unassembled WGS sequence"/>
</dbReference>
<comment type="caution">
    <text evidence="1">The sequence shown here is derived from an EMBL/GenBank/DDBJ whole genome shotgun (WGS) entry which is preliminary data.</text>
</comment>
<sequence>MSLLIESIKIQDGKFCNLFYHEQRMLKSLHTLCGFEEDFNLEEFLNQFELPQNGTYKCRIVYDEMTKEVEISPYTPRIINSVRVVEHDRISYEFKYADRKTIDRLFELRKDADDILIVKRGLVTDSSYANIVFRKGKEWFTPWSALLKGTQRQKLIDNNKVIQEEIKVRDIRSFDTFKLINAMLEFDAPEIDVKNIIL</sequence>
<reference evidence="1 2" key="1">
    <citation type="submission" date="2021-05" db="EMBL/GenBank/DDBJ databases">
        <title>A Polyphasic approach of four new species of the genus Ohtaekwangia: Ohtaekwangia histidinii sp. nov., Ohtaekwangia cretensis sp. nov., Ohtaekwangia indiensis sp. nov., Ohtaekwangia reichenbachii sp. nov. from diverse environment.</title>
        <authorList>
            <person name="Octaviana S."/>
        </authorList>
    </citation>
    <scope>NUCLEOTIDE SEQUENCE [LARGE SCALE GENOMIC DNA]</scope>
    <source>
        <strain evidence="1 2">PWU20</strain>
    </source>
</reference>
<dbReference type="RefSeq" id="WP_254153100.1">
    <property type="nucleotide sequence ID" value="NZ_JAHESD010000012.1"/>
</dbReference>
<evidence type="ECO:0000313" key="1">
    <source>
        <dbReference type="EMBL" id="MBT1703133.1"/>
    </source>
</evidence>
<evidence type="ECO:0000313" key="2">
    <source>
        <dbReference type="Proteomes" id="UP000772618"/>
    </source>
</evidence>
<dbReference type="EMBL" id="JAHESD010000012">
    <property type="protein sequence ID" value="MBT1703133.1"/>
    <property type="molecule type" value="Genomic_DNA"/>
</dbReference>
<dbReference type="InterPro" id="IPR043131">
    <property type="entry name" value="BCAT-like_N"/>
</dbReference>